<protein>
    <submittedName>
        <fullName evidence="1">Uncharacterized protein</fullName>
    </submittedName>
</protein>
<organism evidence="1">
    <name type="scientific">uncultured Caudovirales phage</name>
    <dbReference type="NCBI Taxonomy" id="2100421"/>
    <lineage>
        <taxon>Viruses</taxon>
        <taxon>Duplodnaviria</taxon>
        <taxon>Heunggongvirae</taxon>
        <taxon>Uroviricota</taxon>
        <taxon>Caudoviricetes</taxon>
        <taxon>Peduoviridae</taxon>
        <taxon>Maltschvirus</taxon>
        <taxon>Maltschvirus maltsch</taxon>
    </lineage>
</organism>
<reference evidence="1" key="1">
    <citation type="submission" date="2020-04" db="EMBL/GenBank/DDBJ databases">
        <authorList>
            <person name="Chiriac C."/>
            <person name="Salcher M."/>
            <person name="Ghai R."/>
            <person name="Kavagutti S V."/>
        </authorList>
    </citation>
    <scope>NUCLEOTIDE SEQUENCE</scope>
</reference>
<evidence type="ECO:0000313" key="1">
    <source>
        <dbReference type="EMBL" id="CAB4139024.1"/>
    </source>
</evidence>
<accession>A0A6J5LWM5</accession>
<proteinExistence type="predicted"/>
<gene>
    <name evidence="1" type="ORF">UFOVP336_13</name>
</gene>
<dbReference type="EMBL" id="LR796359">
    <property type="protein sequence ID" value="CAB4139024.1"/>
    <property type="molecule type" value="Genomic_DNA"/>
</dbReference>
<name>A0A6J5LWM5_9CAUD</name>
<sequence length="112" mass="12491">MDLQAIFNAALSAAIEQALAPIKEQLNTLQQRYDAMAEWHDGKLQGLVEQTVSDHLDNLDLSDALDLDDAINNALENIDLSSQVEEAMDNYDLDDKVRYAVKHNLSFTVSVD</sequence>